<protein>
    <recommendedName>
        <fullName evidence="2">DUF4124 domain-containing protein</fullName>
    </recommendedName>
</protein>
<dbReference type="InterPro" id="IPR036249">
    <property type="entry name" value="Thioredoxin-like_sf"/>
</dbReference>
<keyword evidence="4" id="KW-1185">Reference proteome</keyword>
<accession>A0A2R5F6E5</accession>
<dbReference type="EMBL" id="BDOQ01000003">
    <property type="protein sequence ID" value="GBG13675.1"/>
    <property type="molecule type" value="Genomic_DNA"/>
</dbReference>
<dbReference type="Gene3D" id="3.40.30.10">
    <property type="entry name" value="Glutaredoxin"/>
    <property type="match status" value="1"/>
</dbReference>
<name>A0A2R5F6E5_9PROT</name>
<dbReference type="Proteomes" id="UP000245081">
    <property type="component" value="Unassembled WGS sequence"/>
</dbReference>
<reference evidence="3 4" key="1">
    <citation type="journal article" date="2018" name="Environ. Microbiol.">
        <title>Isolation and genomic characterization of Novimethylophilus kurashikiensis gen. nov. sp. nov., a new lanthanide-dependent methylotrophic species of Methylophilaceae.</title>
        <authorList>
            <person name="Lv H."/>
            <person name="Sahin N."/>
            <person name="Tani A."/>
        </authorList>
    </citation>
    <scope>NUCLEOTIDE SEQUENCE [LARGE SCALE GENOMIC DNA]</scope>
    <source>
        <strain evidence="3 4">La2-4</strain>
    </source>
</reference>
<evidence type="ECO:0000313" key="4">
    <source>
        <dbReference type="Proteomes" id="UP000245081"/>
    </source>
</evidence>
<dbReference type="Pfam" id="PF13511">
    <property type="entry name" value="DUF4124"/>
    <property type="match status" value="1"/>
</dbReference>
<dbReference type="InterPro" id="IPR025392">
    <property type="entry name" value="DUF4124"/>
</dbReference>
<evidence type="ECO:0000256" key="1">
    <source>
        <dbReference type="SAM" id="MobiDB-lite"/>
    </source>
</evidence>
<gene>
    <name evidence="3" type="ORF">NMK_1226</name>
</gene>
<evidence type="ECO:0000313" key="3">
    <source>
        <dbReference type="EMBL" id="GBG13675.1"/>
    </source>
</evidence>
<feature type="compositionally biased region" description="Low complexity" evidence="1">
    <location>
        <begin position="175"/>
        <end position="186"/>
    </location>
</feature>
<dbReference type="SUPFAM" id="SSF52833">
    <property type="entry name" value="Thioredoxin-like"/>
    <property type="match status" value="1"/>
</dbReference>
<comment type="caution">
    <text evidence="3">The sequence shown here is derived from an EMBL/GenBank/DDBJ whole genome shotgun (WGS) entry which is preliminary data.</text>
</comment>
<sequence>MQTVLVLAIGMLASTLAWSGDLYKWRDENGITRYSDQMPPAGAKDVQKLKSTGSLLAAERAANLMPEDSQQAARKHPITLYSFADCGDVCKKAEAFLDKRGVPYTLKSTDDDKVQLQKLTGKLEAPALVLGNTTPIVGFNEARWNRELDTAGYAKTNPYLKPGTSLVTKPQPKTAAPVAEAAAGTP</sequence>
<proteinExistence type="predicted"/>
<feature type="region of interest" description="Disordered" evidence="1">
    <location>
        <begin position="164"/>
        <end position="186"/>
    </location>
</feature>
<dbReference type="RefSeq" id="WP_227871404.1">
    <property type="nucleotide sequence ID" value="NZ_BDOQ01000003.1"/>
</dbReference>
<dbReference type="AlphaFoldDB" id="A0A2R5F6E5"/>
<organism evidence="3 4">
    <name type="scientific">Novimethylophilus kurashikiensis</name>
    <dbReference type="NCBI Taxonomy" id="1825523"/>
    <lineage>
        <taxon>Bacteria</taxon>
        <taxon>Pseudomonadati</taxon>
        <taxon>Pseudomonadota</taxon>
        <taxon>Betaproteobacteria</taxon>
        <taxon>Nitrosomonadales</taxon>
        <taxon>Methylophilaceae</taxon>
        <taxon>Novimethylophilus</taxon>
    </lineage>
</organism>
<feature type="domain" description="DUF4124" evidence="2">
    <location>
        <begin position="11"/>
        <end position="54"/>
    </location>
</feature>
<evidence type="ECO:0000259" key="2">
    <source>
        <dbReference type="Pfam" id="PF13511"/>
    </source>
</evidence>
<dbReference type="CDD" id="cd02976">
    <property type="entry name" value="NrdH"/>
    <property type="match status" value="1"/>
</dbReference>